<proteinExistence type="predicted"/>
<protein>
    <submittedName>
        <fullName evidence="1">DUF429 domain-containing protein</fullName>
    </submittedName>
</protein>
<name>A0ABW3MX81_9MICO</name>
<dbReference type="EMBL" id="JBHTKH010000007">
    <property type="protein sequence ID" value="MFD1055176.1"/>
    <property type="molecule type" value="Genomic_DNA"/>
</dbReference>
<keyword evidence="2" id="KW-1185">Reference proteome</keyword>
<dbReference type="Pfam" id="PF04250">
    <property type="entry name" value="DUF429"/>
    <property type="match status" value="1"/>
</dbReference>
<sequence length="297" mass="31100">MDIEAWRQRVRDFAVDLAAEAQSEPTGGSQVADAYADASRALARLDAALAGQNRPTITPGTQLPPIEVAAPVLGVDGCRAGWVGAVLEPGAPRPRVVVAPTIAELVAMVRESLGIRVVGIDIPIGLPDKTIRQADQLARNALPGKSSSIFSTLTRAAYLADSRLDADAVNRDLVGQGVGAQAFSLRDKIVEVDAWVRTRPTVTVLEVHPELSFATMTGAPIKASKKTDEGRSQRLSALAEAGLARPSVLEGQGYAADDVLDACAVAWTAARHAAGQARPLPDPPEVFSDGIPAAIWA</sequence>
<dbReference type="InterPro" id="IPR007362">
    <property type="entry name" value="DUF429"/>
</dbReference>
<gene>
    <name evidence="1" type="ORF">ACFQ2V_12740</name>
</gene>
<reference evidence="2" key="1">
    <citation type="journal article" date="2019" name="Int. J. Syst. Evol. Microbiol.">
        <title>The Global Catalogue of Microorganisms (GCM) 10K type strain sequencing project: providing services to taxonomists for standard genome sequencing and annotation.</title>
        <authorList>
            <consortium name="The Broad Institute Genomics Platform"/>
            <consortium name="The Broad Institute Genome Sequencing Center for Infectious Disease"/>
            <person name="Wu L."/>
            <person name="Ma J."/>
        </authorList>
    </citation>
    <scope>NUCLEOTIDE SEQUENCE [LARGE SCALE GENOMIC DNA]</scope>
    <source>
        <strain evidence="2">CCUG 57508</strain>
    </source>
</reference>
<dbReference type="Proteomes" id="UP001597046">
    <property type="component" value="Unassembled WGS sequence"/>
</dbReference>
<accession>A0ABW3MX81</accession>
<evidence type="ECO:0000313" key="2">
    <source>
        <dbReference type="Proteomes" id="UP001597046"/>
    </source>
</evidence>
<dbReference type="RefSeq" id="WP_386053087.1">
    <property type="nucleotide sequence ID" value="NZ_JBHTKH010000007.1"/>
</dbReference>
<comment type="caution">
    <text evidence="1">The sequence shown here is derived from an EMBL/GenBank/DDBJ whole genome shotgun (WGS) entry which is preliminary data.</text>
</comment>
<organism evidence="1 2">
    <name type="scientific">Terrabacter terrigena</name>
    <dbReference type="NCBI Taxonomy" id="574718"/>
    <lineage>
        <taxon>Bacteria</taxon>
        <taxon>Bacillati</taxon>
        <taxon>Actinomycetota</taxon>
        <taxon>Actinomycetes</taxon>
        <taxon>Micrococcales</taxon>
        <taxon>Intrasporangiaceae</taxon>
        <taxon>Terrabacter</taxon>
    </lineage>
</organism>
<evidence type="ECO:0000313" key="1">
    <source>
        <dbReference type="EMBL" id="MFD1055176.1"/>
    </source>
</evidence>